<dbReference type="EMBL" id="RKLT01000030">
    <property type="protein sequence ID" value="MBX0297871.1"/>
    <property type="molecule type" value="Genomic_DNA"/>
</dbReference>
<organism evidence="2 3">
    <name type="scientific">Haloarcula nitratireducens</name>
    <dbReference type="NCBI Taxonomy" id="2487749"/>
    <lineage>
        <taxon>Archaea</taxon>
        <taxon>Methanobacteriati</taxon>
        <taxon>Methanobacteriota</taxon>
        <taxon>Stenosarchaea group</taxon>
        <taxon>Halobacteria</taxon>
        <taxon>Halobacteriales</taxon>
        <taxon>Haloarculaceae</taxon>
        <taxon>Haloarcula</taxon>
    </lineage>
</organism>
<dbReference type="Pfam" id="PF04307">
    <property type="entry name" value="YdjM"/>
    <property type="match status" value="1"/>
</dbReference>
<evidence type="ECO:0000313" key="3">
    <source>
        <dbReference type="Proteomes" id="UP001430455"/>
    </source>
</evidence>
<feature type="transmembrane region" description="Helical" evidence="1">
    <location>
        <begin position="43"/>
        <end position="65"/>
    </location>
</feature>
<dbReference type="Proteomes" id="UP001430455">
    <property type="component" value="Unassembled WGS sequence"/>
</dbReference>
<keyword evidence="3" id="KW-1185">Reference proteome</keyword>
<name>A0AAW4PIT6_9EURY</name>
<keyword evidence="2" id="KW-0378">Hydrolase</keyword>
<keyword evidence="1" id="KW-0812">Transmembrane</keyword>
<protein>
    <submittedName>
        <fullName evidence="2">Metal-dependent hydrolase</fullName>
    </submittedName>
</protein>
<reference evidence="2 3" key="1">
    <citation type="submission" date="2021-06" db="EMBL/GenBank/DDBJ databases">
        <title>Halomicroarcula sp. a new haloarchaeum isolated from saline soil.</title>
        <authorList>
            <person name="Duran-Viseras A."/>
            <person name="Sanchez-Porro C."/>
            <person name="Ventosa A."/>
        </authorList>
    </citation>
    <scope>NUCLEOTIDE SEQUENCE [LARGE SCALE GENOMIC DNA]</scope>
    <source>
        <strain evidence="2 3">F27</strain>
    </source>
</reference>
<keyword evidence="1" id="KW-1133">Transmembrane helix</keyword>
<sequence length="181" mass="19756">MDLLTHLFLPVTIAYVLRPDLFPSPWYLFVTAFAVFPDVDKLLGMQGALHSVITLGLLGGGLVLLERWYRGEMTYGTLFTVLLFSHLVLDFLDGGPVSVLYPFLDLGVGLRYPAELVLGEQLTQTGIQNPAPTVTVGTPSRSRTSYALLNGYGVLSGLVFLVVYFSDAVPGVRSVRESDSQ</sequence>
<evidence type="ECO:0000313" key="2">
    <source>
        <dbReference type="EMBL" id="MBX0297871.1"/>
    </source>
</evidence>
<feature type="transmembrane region" description="Helical" evidence="1">
    <location>
        <begin position="146"/>
        <end position="166"/>
    </location>
</feature>
<dbReference type="RefSeq" id="WP_220582456.1">
    <property type="nucleotide sequence ID" value="NZ_RKLT01000030.1"/>
</dbReference>
<dbReference type="GO" id="GO:0016787">
    <property type="term" value="F:hydrolase activity"/>
    <property type="evidence" value="ECO:0007669"/>
    <property type="project" value="UniProtKB-KW"/>
</dbReference>
<proteinExistence type="predicted"/>
<keyword evidence="1" id="KW-0472">Membrane</keyword>
<gene>
    <name evidence="2" type="ORF">EGH23_23685</name>
</gene>
<dbReference type="AlphaFoldDB" id="A0AAW4PIT6"/>
<evidence type="ECO:0000256" key="1">
    <source>
        <dbReference type="SAM" id="Phobius"/>
    </source>
</evidence>
<feature type="transmembrane region" description="Helical" evidence="1">
    <location>
        <begin position="77"/>
        <end position="104"/>
    </location>
</feature>
<dbReference type="InterPro" id="IPR007404">
    <property type="entry name" value="YdjM-like"/>
</dbReference>
<comment type="caution">
    <text evidence="2">The sequence shown here is derived from an EMBL/GenBank/DDBJ whole genome shotgun (WGS) entry which is preliminary data.</text>
</comment>
<accession>A0AAW4PIT6</accession>